<dbReference type="EMBL" id="AZSP01000133">
    <property type="protein sequence ID" value="PVE11651.1"/>
    <property type="molecule type" value="Genomic_DNA"/>
</dbReference>
<evidence type="ECO:0000313" key="3">
    <source>
        <dbReference type="Proteomes" id="UP000245992"/>
    </source>
</evidence>
<sequence length="72" mass="7259">MAAFTYGRAAVGTPSPYASHRIPRARVSEIPAAHLLIVLKVAGATAMASGGGSGRGSPGLRQAMGSPLLERS</sequence>
<comment type="caution">
    <text evidence="2">The sequence shown here is derived from an EMBL/GenBank/DDBJ whole genome shotgun (WGS) entry which is preliminary data.</text>
</comment>
<reference evidence="2 3" key="1">
    <citation type="submission" date="2013-12" db="EMBL/GenBank/DDBJ databases">
        <title>Annotated genome of Streptomyces scopuliridis.</title>
        <authorList>
            <person name="Olson J.B."/>
        </authorList>
    </citation>
    <scope>NUCLEOTIDE SEQUENCE [LARGE SCALE GENOMIC DNA]</scope>
    <source>
        <strain evidence="2 3">RB72</strain>
    </source>
</reference>
<proteinExistence type="predicted"/>
<organism evidence="2 3">
    <name type="scientific">Streptomyces scopuliridis RB72</name>
    <dbReference type="NCBI Taxonomy" id="1440053"/>
    <lineage>
        <taxon>Bacteria</taxon>
        <taxon>Bacillati</taxon>
        <taxon>Actinomycetota</taxon>
        <taxon>Actinomycetes</taxon>
        <taxon>Kitasatosporales</taxon>
        <taxon>Streptomycetaceae</taxon>
        <taxon>Streptomyces</taxon>
    </lineage>
</organism>
<feature type="region of interest" description="Disordered" evidence="1">
    <location>
        <begin position="47"/>
        <end position="72"/>
    </location>
</feature>
<evidence type="ECO:0000256" key="1">
    <source>
        <dbReference type="SAM" id="MobiDB-lite"/>
    </source>
</evidence>
<dbReference type="Proteomes" id="UP000245992">
    <property type="component" value="Unassembled WGS sequence"/>
</dbReference>
<name>A0A2T7T986_9ACTN</name>
<protein>
    <submittedName>
        <fullName evidence="2">Uncharacterized protein</fullName>
    </submittedName>
</protein>
<evidence type="ECO:0000313" key="2">
    <source>
        <dbReference type="EMBL" id="PVE11651.1"/>
    </source>
</evidence>
<keyword evidence="3" id="KW-1185">Reference proteome</keyword>
<dbReference type="AlphaFoldDB" id="A0A2T7T986"/>
<accession>A0A2T7T986</accession>
<gene>
    <name evidence="2" type="ORF">Y717_31280</name>
</gene>